<dbReference type="InterPro" id="IPR017557">
    <property type="entry name" value="Holo-ACP_synthase"/>
</dbReference>
<feature type="domain" description="Phosphoribosyl-dephospho-CoA transferase MdcG C-terminal" evidence="1">
    <location>
        <begin position="122"/>
        <end position="237"/>
    </location>
</feature>
<dbReference type="AlphaFoldDB" id="A0A6J5ESH9"/>
<organism evidence="2 3">
    <name type="scientific">Paraburkholderia solisilvae</name>
    <dbReference type="NCBI Taxonomy" id="624376"/>
    <lineage>
        <taxon>Bacteria</taxon>
        <taxon>Pseudomonadati</taxon>
        <taxon>Pseudomonadota</taxon>
        <taxon>Betaproteobacteria</taxon>
        <taxon>Burkholderiales</taxon>
        <taxon>Burkholderiaceae</taxon>
        <taxon>Paraburkholderia</taxon>
    </lineage>
</organism>
<dbReference type="GO" id="GO:0016779">
    <property type="term" value="F:nucleotidyltransferase activity"/>
    <property type="evidence" value="ECO:0007669"/>
    <property type="project" value="UniProtKB-KW"/>
</dbReference>
<dbReference type="RefSeq" id="WP_175114621.1">
    <property type="nucleotide sequence ID" value="NZ_CADIKF010000061.1"/>
</dbReference>
<dbReference type="Pfam" id="PF10620">
    <property type="entry name" value="MdcG"/>
    <property type="match status" value="1"/>
</dbReference>
<gene>
    <name evidence="2" type="primary">mdcG</name>
    <name evidence="2" type="ORF">LMG29739_05485</name>
</gene>
<dbReference type="Proteomes" id="UP000494329">
    <property type="component" value="Unassembled WGS sequence"/>
</dbReference>
<accession>A0A6J5ESH9</accession>
<protein>
    <submittedName>
        <fullName evidence="2">Phosphoribosyl-dephospho-CoA transferase</fullName>
        <ecNumber evidence="2">2.7.7.66</ecNumber>
    </submittedName>
</protein>
<evidence type="ECO:0000313" key="2">
    <source>
        <dbReference type="EMBL" id="CAB3769153.1"/>
    </source>
</evidence>
<dbReference type="NCBIfam" id="TIGR03135">
    <property type="entry name" value="malonate_mdcG"/>
    <property type="match status" value="1"/>
</dbReference>
<reference evidence="2 3" key="1">
    <citation type="submission" date="2020-04" db="EMBL/GenBank/DDBJ databases">
        <authorList>
            <person name="De Canck E."/>
        </authorList>
    </citation>
    <scope>NUCLEOTIDE SEQUENCE [LARGE SCALE GENOMIC DNA]</scope>
    <source>
        <strain evidence="2 3">LMG 29739</strain>
    </source>
</reference>
<keyword evidence="2" id="KW-0548">Nucleotidyltransferase</keyword>
<dbReference type="InterPro" id="IPR049180">
    <property type="entry name" value="MdcG_C"/>
</dbReference>
<dbReference type="EMBL" id="CADIKF010000061">
    <property type="protein sequence ID" value="CAB3769153.1"/>
    <property type="molecule type" value="Genomic_DNA"/>
</dbReference>
<proteinExistence type="predicted"/>
<dbReference type="NCBIfam" id="NF002332">
    <property type="entry name" value="PRK01293.1"/>
    <property type="match status" value="1"/>
</dbReference>
<dbReference type="EC" id="2.7.7.66" evidence="2"/>
<keyword evidence="2" id="KW-0808">Transferase</keyword>
<evidence type="ECO:0000259" key="1">
    <source>
        <dbReference type="Pfam" id="PF10620"/>
    </source>
</evidence>
<evidence type="ECO:0000313" key="3">
    <source>
        <dbReference type="Proteomes" id="UP000494329"/>
    </source>
</evidence>
<sequence length="277" mass="28665">MQMCALPPVDPLAASAAADARGRRDDGTDRDGGHACWRAHDVLRLRRLPARDGEPEWVRDAFLLAPFAVVRRAPAAPDFVAVGIRGASRAQRYGTWAADADVEFAVAPEALAASDPSPGRERLPAFAALATLQRSPGALASCVWGPAGSVGFELATRTPAVTASSDLDLLIRAPDRLRPAVARRLFAELRALAERAGIRVDVQVDTPAGGVALAELAAGKPRVMARAIDGPLLVADPWAAVTTGSGAADAAADADADADAATTRVPHLDAARTGAAR</sequence>
<name>A0A6J5ESH9_9BURK</name>
<keyword evidence="3" id="KW-1185">Reference proteome</keyword>